<name>X8A9X2_MYCXE</name>
<proteinExistence type="predicted"/>
<dbReference type="AlphaFoldDB" id="X8A9X2"/>
<evidence type="ECO:0000256" key="1">
    <source>
        <dbReference type="SAM" id="MobiDB-lite"/>
    </source>
</evidence>
<evidence type="ECO:0000313" key="2">
    <source>
        <dbReference type="EMBL" id="EUA28021.1"/>
    </source>
</evidence>
<gene>
    <name evidence="2" type="ORF">I553_9248</name>
</gene>
<feature type="region of interest" description="Disordered" evidence="1">
    <location>
        <begin position="49"/>
        <end position="88"/>
    </location>
</feature>
<accession>X8A9X2</accession>
<reference evidence="2" key="1">
    <citation type="submission" date="2014-01" db="EMBL/GenBank/DDBJ databases">
        <authorList>
            <person name="Brown-Elliot B."/>
            <person name="Wallace R."/>
            <person name="Lenaerts A."/>
            <person name="Ordway D."/>
            <person name="DeGroote M.A."/>
            <person name="Parker T."/>
            <person name="Sizemore C."/>
            <person name="Tallon L.J."/>
            <person name="Sadzewicz L.K."/>
            <person name="Sengamalay N."/>
            <person name="Fraser C.M."/>
            <person name="Hine E."/>
            <person name="Shefchek K.A."/>
            <person name="Das S.P."/>
            <person name="Tettelin H."/>
        </authorList>
    </citation>
    <scope>NUCLEOTIDE SEQUENCE [LARGE SCALE GENOMIC DNA]</scope>
    <source>
        <strain evidence="2">4042</strain>
    </source>
</reference>
<comment type="caution">
    <text evidence="2">The sequence shown here is derived from an EMBL/GenBank/DDBJ whole genome shotgun (WGS) entry which is preliminary data.</text>
</comment>
<organism evidence="2">
    <name type="scientific">Mycobacterium xenopi 4042</name>
    <dbReference type="NCBI Taxonomy" id="1299334"/>
    <lineage>
        <taxon>Bacteria</taxon>
        <taxon>Bacillati</taxon>
        <taxon>Actinomycetota</taxon>
        <taxon>Actinomycetes</taxon>
        <taxon>Mycobacteriales</taxon>
        <taxon>Mycobacteriaceae</taxon>
        <taxon>Mycobacterium</taxon>
    </lineage>
</organism>
<protein>
    <submittedName>
        <fullName evidence="2">Uncharacterized protein</fullName>
    </submittedName>
</protein>
<sequence>MRSLNCVVATIPVPAAARHCRDHHRPASPRRQPDRTERNLIAAVAACTAASTSRHGTQTRRDLHIYSSGHGHPQEPIPNHLEPISRPS</sequence>
<dbReference type="EMBL" id="JAOB01000061">
    <property type="protein sequence ID" value="EUA28021.1"/>
    <property type="molecule type" value="Genomic_DNA"/>
</dbReference>